<dbReference type="Proteomes" id="UP000015105">
    <property type="component" value="Chromosome 5D"/>
</dbReference>
<proteinExistence type="predicted"/>
<reference evidence="1" key="4">
    <citation type="submission" date="2019-03" db="UniProtKB">
        <authorList>
            <consortium name="EnsemblPlants"/>
        </authorList>
    </citation>
    <scope>IDENTIFICATION</scope>
</reference>
<reference evidence="1" key="5">
    <citation type="journal article" date="2021" name="G3 (Bethesda)">
        <title>Aegilops tauschii genome assembly Aet v5.0 features greater sequence contiguity and improved annotation.</title>
        <authorList>
            <person name="Wang L."/>
            <person name="Zhu T."/>
            <person name="Rodriguez J.C."/>
            <person name="Deal K.R."/>
            <person name="Dubcovsky J."/>
            <person name="McGuire P.E."/>
            <person name="Lux T."/>
            <person name="Spannagl M."/>
            <person name="Mayer K.F.X."/>
            <person name="Baldrich P."/>
            <person name="Meyers B.C."/>
            <person name="Huo N."/>
            <person name="Gu Y.Q."/>
            <person name="Zhou H."/>
            <person name="Devos K.M."/>
            <person name="Bennetzen J.L."/>
            <person name="Unver T."/>
            <person name="Budak H."/>
            <person name="Gulick P.J."/>
            <person name="Galiba G."/>
            <person name="Kalapos B."/>
            <person name="Nelson D.R."/>
            <person name="Li P."/>
            <person name="You F.M."/>
            <person name="Luo M.C."/>
            <person name="Dvorak J."/>
        </authorList>
    </citation>
    <scope>NUCLEOTIDE SEQUENCE [LARGE SCALE GENOMIC DNA]</scope>
    <source>
        <strain evidence="1">cv. AL8/78</strain>
    </source>
</reference>
<protein>
    <submittedName>
        <fullName evidence="1">Uncharacterized protein</fullName>
    </submittedName>
</protein>
<organism evidence="1 2">
    <name type="scientific">Aegilops tauschii subsp. strangulata</name>
    <name type="common">Goatgrass</name>
    <dbReference type="NCBI Taxonomy" id="200361"/>
    <lineage>
        <taxon>Eukaryota</taxon>
        <taxon>Viridiplantae</taxon>
        <taxon>Streptophyta</taxon>
        <taxon>Embryophyta</taxon>
        <taxon>Tracheophyta</taxon>
        <taxon>Spermatophyta</taxon>
        <taxon>Magnoliopsida</taxon>
        <taxon>Liliopsida</taxon>
        <taxon>Poales</taxon>
        <taxon>Poaceae</taxon>
        <taxon>BOP clade</taxon>
        <taxon>Pooideae</taxon>
        <taxon>Triticodae</taxon>
        <taxon>Triticeae</taxon>
        <taxon>Triticinae</taxon>
        <taxon>Aegilops</taxon>
    </lineage>
</organism>
<evidence type="ECO:0000313" key="2">
    <source>
        <dbReference type="Proteomes" id="UP000015105"/>
    </source>
</evidence>
<dbReference type="AlphaFoldDB" id="A0A453KUG3"/>
<accession>A0A453KUG3</accession>
<keyword evidence="2" id="KW-1185">Reference proteome</keyword>
<sequence length="153" mass="15858">TAFLPHFFLPQATAAPIGLCGFAISPNSADPLHSSASRRPDPASRVLPYARLMAADTAAARALLLFLAVAVAALLRTGEASVHEYSGLSFLNKGNAFILHAGSEGLYAPVSPANATAEEEDDEAAAAAFIRYFVSRFLVPSGLLASSLQTAAV</sequence>
<evidence type="ECO:0000313" key="1">
    <source>
        <dbReference type="EnsemblPlants" id="AET5Gv20518500.1"/>
    </source>
</evidence>
<reference evidence="2" key="2">
    <citation type="journal article" date="2017" name="Nat. Plants">
        <title>The Aegilops tauschii genome reveals multiple impacts of transposons.</title>
        <authorList>
            <person name="Zhao G."/>
            <person name="Zou C."/>
            <person name="Li K."/>
            <person name="Wang K."/>
            <person name="Li T."/>
            <person name="Gao L."/>
            <person name="Zhang X."/>
            <person name="Wang H."/>
            <person name="Yang Z."/>
            <person name="Liu X."/>
            <person name="Jiang W."/>
            <person name="Mao L."/>
            <person name="Kong X."/>
            <person name="Jiao Y."/>
            <person name="Jia J."/>
        </authorList>
    </citation>
    <scope>NUCLEOTIDE SEQUENCE [LARGE SCALE GENOMIC DNA]</scope>
    <source>
        <strain evidence="2">cv. AL8/78</strain>
    </source>
</reference>
<reference evidence="1" key="3">
    <citation type="journal article" date="2017" name="Nature">
        <title>Genome sequence of the progenitor of the wheat D genome Aegilops tauschii.</title>
        <authorList>
            <person name="Luo M.C."/>
            <person name="Gu Y.Q."/>
            <person name="Puiu D."/>
            <person name="Wang H."/>
            <person name="Twardziok S.O."/>
            <person name="Deal K.R."/>
            <person name="Huo N."/>
            <person name="Zhu T."/>
            <person name="Wang L."/>
            <person name="Wang Y."/>
            <person name="McGuire P.E."/>
            <person name="Liu S."/>
            <person name="Long H."/>
            <person name="Ramasamy R.K."/>
            <person name="Rodriguez J.C."/>
            <person name="Van S.L."/>
            <person name="Yuan L."/>
            <person name="Wang Z."/>
            <person name="Xia Z."/>
            <person name="Xiao L."/>
            <person name="Anderson O.D."/>
            <person name="Ouyang S."/>
            <person name="Liang Y."/>
            <person name="Zimin A.V."/>
            <person name="Pertea G."/>
            <person name="Qi P."/>
            <person name="Bennetzen J.L."/>
            <person name="Dai X."/>
            <person name="Dawson M.W."/>
            <person name="Muller H.G."/>
            <person name="Kugler K."/>
            <person name="Rivarola-Duarte L."/>
            <person name="Spannagl M."/>
            <person name="Mayer K.F.X."/>
            <person name="Lu F.H."/>
            <person name="Bevan M.W."/>
            <person name="Leroy P."/>
            <person name="Li P."/>
            <person name="You F.M."/>
            <person name="Sun Q."/>
            <person name="Liu Z."/>
            <person name="Lyons E."/>
            <person name="Wicker T."/>
            <person name="Salzberg S.L."/>
            <person name="Devos K.M."/>
            <person name="Dvorak J."/>
        </authorList>
    </citation>
    <scope>NUCLEOTIDE SEQUENCE [LARGE SCALE GENOMIC DNA]</scope>
    <source>
        <strain evidence="1">cv. AL8/78</strain>
    </source>
</reference>
<dbReference type="Gramene" id="AET5Gv20518500.1">
    <property type="protein sequence ID" value="AET5Gv20518500.1"/>
    <property type="gene ID" value="AET5Gv20518500"/>
</dbReference>
<name>A0A453KUG3_AEGTS</name>
<reference evidence="2" key="1">
    <citation type="journal article" date="2014" name="Science">
        <title>Ancient hybridizations among the ancestral genomes of bread wheat.</title>
        <authorList>
            <consortium name="International Wheat Genome Sequencing Consortium,"/>
            <person name="Marcussen T."/>
            <person name="Sandve S.R."/>
            <person name="Heier L."/>
            <person name="Spannagl M."/>
            <person name="Pfeifer M."/>
            <person name="Jakobsen K.S."/>
            <person name="Wulff B.B."/>
            <person name="Steuernagel B."/>
            <person name="Mayer K.F."/>
            <person name="Olsen O.A."/>
        </authorList>
    </citation>
    <scope>NUCLEOTIDE SEQUENCE [LARGE SCALE GENOMIC DNA]</scope>
    <source>
        <strain evidence="2">cv. AL8/78</strain>
    </source>
</reference>
<dbReference type="EnsemblPlants" id="AET5Gv20518500.1">
    <property type="protein sequence ID" value="AET5Gv20518500.1"/>
    <property type="gene ID" value="AET5Gv20518500"/>
</dbReference>